<protein>
    <recommendedName>
        <fullName evidence="4">DNA polymerase delta subunit 3</fullName>
    </recommendedName>
</protein>
<dbReference type="AlphaFoldDB" id="A0A4C1STQ3"/>
<sequence length="294" mass="33201">MKKLQENFNKDCKDEKETNNISSPCLSPTKRKNSSENSGNELMPKKQKLTKNTSKNQKGIVGFFNKQNEPTKDSNSFKKSNISIKKVVLNDGIKTIPHNEIANDMTNCSPNKKERLSSENLEEKQNIKSETISTSSIVKKAKVEKKRKRLLKISDSDSEEDGFGTEKVVDVVKEEQDMVSSDNEIPPTPTTDIIKITSRKINPKKKKKIVDKTYTDEEGYILTRKEEVYEAGSDSEDNKNQDETNGKKIEQNINGGISETKEVNKTVSKKSKKKGSSPQKGKQATMMNFFKKIP</sequence>
<comment type="caution">
    <text evidence="2">The sequence shown here is derived from an EMBL/GenBank/DDBJ whole genome shotgun (WGS) entry which is preliminary data.</text>
</comment>
<dbReference type="Pfam" id="PF09507">
    <property type="entry name" value="CDC27"/>
    <property type="match status" value="1"/>
</dbReference>
<name>A0A4C1STQ3_EUMVA</name>
<accession>A0A4C1STQ3</accession>
<evidence type="ECO:0000313" key="2">
    <source>
        <dbReference type="EMBL" id="GBP05512.1"/>
    </source>
</evidence>
<feature type="region of interest" description="Disordered" evidence="1">
    <location>
        <begin position="1"/>
        <end position="80"/>
    </location>
</feature>
<proteinExistence type="predicted"/>
<keyword evidence="3" id="KW-1185">Reference proteome</keyword>
<feature type="compositionally biased region" description="Basic and acidic residues" evidence="1">
    <location>
        <begin position="236"/>
        <end position="250"/>
    </location>
</feature>
<dbReference type="OrthoDB" id="514823at2759"/>
<dbReference type="EMBL" id="BGZK01000018">
    <property type="protein sequence ID" value="GBP05512.1"/>
    <property type="molecule type" value="Genomic_DNA"/>
</dbReference>
<reference evidence="2 3" key="1">
    <citation type="journal article" date="2019" name="Commun. Biol.">
        <title>The bagworm genome reveals a unique fibroin gene that provides high tensile strength.</title>
        <authorList>
            <person name="Kono N."/>
            <person name="Nakamura H."/>
            <person name="Ohtoshi R."/>
            <person name="Tomita M."/>
            <person name="Numata K."/>
            <person name="Arakawa K."/>
        </authorList>
    </citation>
    <scope>NUCLEOTIDE SEQUENCE [LARGE SCALE GENOMIC DNA]</scope>
</reference>
<dbReference type="Proteomes" id="UP000299102">
    <property type="component" value="Unassembled WGS sequence"/>
</dbReference>
<feature type="compositionally biased region" description="Basic and acidic residues" evidence="1">
    <location>
        <begin position="1"/>
        <end position="18"/>
    </location>
</feature>
<dbReference type="GO" id="GO:0006260">
    <property type="term" value="P:DNA replication"/>
    <property type="evidence" value="ECO:0007669"/>
    <property type="project" value="InterPro"/>
</dbReference>
<evidence type="ECO:0000256" key="1">
    <source>
        <dbReference type="SAM" id="MobiDB-lite"/>
    </source>
</evidence>
<dbReference type="GO" id="GO:0043625">
    <property type="term" value="C:delta DNA polymerase complex"/>
    <property type="evidence" value="ECO:0007669"/>
    <property type="project" value="InterPro"/>
</dbReference>
<gene>
    <name evidence="2" type="ORF">EVAR_3017_1</name>
</gene>
<evidence type="ECO:0008006" key="4">
    <source>
        <dbReference type="Google" id="ProtNLM"/>
    </source>
</evidence>
<feature type="region of interest" description="Disordered" evidence="1">
    <location>
        <begin position="223"/>
        <end position="294"/>
    </location>
</feature>
<dbReference type="InterPro" id="IPR019038">
    <property type="entry name" value="POLD3"/>
</dbReference>
<organism evidence="2 3">
    <name type="scientific">Eumeta variegata</name>
    <name type="common">Bagworm moth</name>
    <name type="synonym">Eumeta japonica</name>
    <dbReference type="NCBI Taxonomy" id="151549"/>
    <lineage>
        <taxon>Eukaryota</taxon>
        <taxon>Metazoa</taxon>
        <taxon>Ecdysozoa</taxon>
        <taxon>Arthropoda</taxon>
        <taxon>Hexapoda</taxon>
        <taxon>Insecta</taxon>
        <taxon>Pterygota</taxon>
        <taxon>Neoptera</taxon>
        <taxon>Endopterygota</taxon>
        <taxon>Lepidoptera</taxon>
        <taxon>Glossata</taxon>
        <taxon>Ditrysia</taxon>
        <taxon>Tineoidea</taxon>
        <taxon>Psychidae</taxon>
        <taxon>Oiketicinae</taxon>
        <taxon>Eumeta</taxon>
    </lineage>
</organism>
<evidence type="ECO:0000313" key="3">
    <source>
        <dbReference type="Proteomes" id="UP000299102"/>
    </source>
</evidence>